<comment type="subcellular location">
    <subcellularLocation>
        <location evidence="1">Mitochondrion</location>
    </subcellularLocation>
</comment>
<comment type="similarity">
    <text evidence="2">Belongs to the bacterial ribosomal protein bL27 family.</text>
</comment>
<dbReference type="AlphaFoldDB" id="A0A0C2ITF4"/>
<evidence type="ECO:0000256" key="6">
    <source>
        <dbReference type="ARBA" id="ARBA00035267"/>
    </source>
</evidence>
<dbReference type="PANTHER" id="PTHR15893">
    <property type="entry name" value="RIBOSOMAL PROTEIN L27"/>
    <property type="match status" value="1"/>
</dbReference>
<keyword evidence="9" id="KW-1185">Reference proteome</keyword>
<proteinExistence type="inferred from homology"/>
<comment type="caution">
    <text evidence="8">The sequence shown here is derived from an EMBL/GenBank/DDBJ whole genome shotgun (WGS) entry which is preliminary data.</text>
</comment>
<dbReference type="PANTHER" id="PTHR15893:SF0">
    <property type="entry name" value="LARGE RIBOSOMAL SUBUNIT PROTEIN BL27M"/>
    <property type="match status" value="1"/>
</dbReference>
<keyword evidence="3 8" id="KW-0689">Ribosomal protein</keyword>
<dbReference type="Gene3D" id="2.40.50.100">
    <property type="match status" value="1"/>
</dbReference>
<dbReference type="GO" id="GO:0006412">
    <property type="term" value="P:translation"/>
    <property type="evidence" value="ECO:0007669"/>
    <property type="project" value="InterPro"/>
</dbReference>
<feature type="region of interest" description="Disordered" evidence="7">
    <location>
        <begin position="210"/>
        <end position="232"/>
    </location>
</feature>
<feature type="region of interest" description="Disordered" evidence="7">
    <location>
        <begin position="315"/>
        <end position="354"/>
    </location>
</feature>
<dbReference type="GO" id="GO:0003735">
    <property type="term" value="F:structural constituent of ribosome"/>
    <property type="evidence" value="ECO:0007669"/>
    <property type="project" value="InterPro"/>
</dbReference>
<evidence type="ECO:0000256" key="3">
    <source>
        <dbReference type="ARBA" id="ARBA00022980"/>
    </source>
</evidence>
<dbReference type="VEuPathDB" id="FungiDB:SPBR_02953"/>
<keyword evidence="4" id="KW-0496">Mitochondrion</keyword>
<dbReference type="RefSeq" id="XP_040620376.1">
    <property type="nucleotide sequence ID" value="XM_040761256.1"/>
</dbReference>
<feature type="compositionally biased region" description="Basic and acidic residues" evidence="7">
    <location>
        <begin position="334"/>
        <end position="345"/>
    </location>
</feature>
<dbReference type="SUPFAM" id="SSF110324">
    <property type="entry name" value="Ribosomal L27 protein-like"/>
    <property type="match status" value="1"/>
</dbReference>
<feature type="compositionally biased region" description="Low complexity" evidence="7">
    <location>
        <begin position="210"/>
        <end position="224"/>
    </location>
</feature>
<evidence type="ECO:0000256" key="4">
    <source>
        <dbReference type="ARBA" id="ARBA00023128"/>
    </source>
</evidence>
<evidence type="ECO:0000256" key="5">
    <source>
        <dbReference type="ARBA" id="ARBA00023274"/>
    </source>
</evidence>
<sequence length="354" mass="39396">MRLMQLRLPIRAAVKRPTATPLITASTATAAPTGCSSLLAANTAVEGQRFASVKAQGAYRVTFKKTIPKKMGAKRVGDQYVLPGTIIYKQRGTLWFPGENTILGRDHTIHAAVAGYVKYYRDPHKHPDRQYIGVTFNRNDTLPYHPHAARKRRLGMVAVPRKPQPTFEPLTRSGIPRRVIRRAGVIEASAEPPDSAEAKENPDVAAVEAAEAAANGPSSSSSSSKYQKGGETKAARAARRWNAYIRIKRSNRVLFVGKNYQYRESNFQIGRLMGTHKGKTPGTQRYGSRRAILRHRRKKRDEQLRIDRELARQQHMISADKSNQNTGKASKKMAKAEKKAKEASKKVVHSGRVV</sequence>
<name>A0A0C2ITF4_9PEZI</name>
<reference evidence="8 9" key="1">
    <citation type="journal article" date="2014" name="BMC Genomics">
        <title>Comparative genomics of the major fungal agents of human and animal Sporotrichosis: Sporothrix schenckii and Sporothrix brasiliensis.</title>
        <authorList>
            <person name="Teixeira M.M."/>
            <person name="de Almeida L.G."/>
            <person name="Kubitschek-Barreira P."/>
            <person name="Alves F.L."/>
            <person name="Kioshima E.S."/>
            <person name="Abadio A.K."/>
            <person name="Fernandes L."/>
            <person name="Derengowski L.S."/>
            <person name="Ferreira K.S."/>
            <person name="Souza R.C."/>
            <person name="Ruiz J.C."/>
            <person name="de Andrade N.C."/>
            <person name="Paes H.C."/>
            <person name="Nicola A.M."/>
            <person name="Albuquerque P."/>
            <person name="Gerber A.L."/>
            <person name="Martins V.P."/>
            <person name="Peconick L.D."/>
            <person name="Neto A.V."/>
            <person name="Chaucanez C.B."/>
            <person name="Silva P.A."/>
            <person name="Cunha O.L."/>
            <person name="de Oliveira F.F."/>
            <person name="dos Santos T.C."/>
            <person name="Barros A.L."/>
            <person name="Soares M.A."/>
            <person name="de Oliveira L.M."/>
            <person name="Marini M.M."/>
            <person name="Villalobos-Duno H."/>
            <person name="Cunha M.M."/>
            <person name="de Hoog S."/>
            <person name="da Silveira J.F."/>
            <person name="Henrissat B."/>
            <person name="Nino-Vega G.A."/>
            <person name="Cisalpino P.S."/>
            <person name="Mora-Montes H.M."/>
            <person name="Almeida S.R."/>
            <person name="Stajich J.E."/>
            <person name="Lopes-Bezerra L.M."/>
            <person name="Vasconcelos A.T."/>
            <person name="Felipe M.S."/>
        </authorList>
    </citation>
    <scope>NUCLEOTIDE SEQUENCE [LARGE SCALE GENOMIC DNA]</scope>
    <source>
        <strain evidence="8 9">5110</strain>
    </source>
</reference>
<dbReference type="InterPro" id="IPR001684">
    <property type="entry name" value="Ribosomal_bL27"/>
</dbReference>
<evidence type="ECO:0000256" key="7">
    <source>
        <dbReference type="SAM" id="MobiDB-lite"/>
    </source>
</evidence>
<accession>A0A0C2ITF4</accession>
<gene>
    <name evidence="8" type="ORF">SPBR_02953</name>
</gene>
<dbReference type="Proteomes" id="UP000031575">
    <property type="component" value="Unassembled WGS sequence"/>
</dbReference>
<protein>
    <recommendedName>
        <fullName evidence="6">Large ribosomal subunit protein bL27m</fullName>
    </recommendedName>
</protein>
<dbReference type="OrthoDB" id="1867012at2759"/>
<dbReference type="Pfam" id="PF01016">
    <property type="entry name" value="Ribosomal_L27"/>
    <property type="match status" value="1"/>
</dbReference>
<dbReference type="PRINTS" id="PR00063">
    <property type="entry name" value="RIBOSOMALL27"/>
</dbReference>
<dbReference type="HOGENOM" id="CLU_062495_0_1_1"/>
<dbReference type="FunFam" id="2.40.50.100:FF:000042">
    <property type="entry name" value="50S ribosomal protein L27"/>
    <property type="match status" value="1"/>
</dbReference>
<evidence type="ECO:0000256" key="2">
    <source>
        <dbReference type="ARBA" id="ARBA00010797"/>
    </source>
</evidence>
<dbReference type="EMBL" id="AWTV01000006">
    <property type="protein sequence ID" value="KIH92366.1"/>
    <property type="molecule type" value="Genomic_DNA"/>
</dbReference>
<dbReference type="GeneID" id="63676177"/>
<dbReference type="GO" id="GO:0005762">
    <property type="term" value="C:mitochondrial large ribosomal subunit"/>
    <property type="evidence" value="ECO:0007669"/>
    <property type="project" value="TreeGrafter"/>
</dbReference>
<organism evidence="8 9">
    <name type="scientific">Sporothrix brasiliensis 5110</name>
    <dbReference type="NCBI Taxonomy" id="1398154"/>
    <lineage>
        <taxon>Eukaryota</taxon>
        <taxon>Fungi</taxon>
        <taxon>Dikarya</taxon>
        <taxon>Ascomycota</taxon>
        <taxon>Pezizomycotina</taxon>
        <taxon>Sordariomycetes</taxon>
        <taxon>Sordariomycetidae</taxon>
        <taxon>Ophiostomatales</taxon>
        <taxon>Ophiostomataceae</taxon>
        <taxon>Sporothrix</taxon>
    </lineage>
</organism>
<evidence type="ECO:0000256" key="1">
    <source>
        <dbReference type="ARBA" id="ARBA00004173"/>
    </source>
</evidence>
<evidence type="ECO:0000313" key="9">
    <source>
        <dbReference type="Proteomes" id="UP000031575"/>
    </source>
</evidence>
<keyword evidence="5" id="KW-0687">Ribonucleoprotein</keyword>
<evidence type="ECO:0000313" key="8">
    <source>
        <dbReference type="EMBL" id="KIH92366.1"/>
    </source>
</evidence>